<dbReference type="InterPro" id="IPR036895">
    <property type="entry name" value="Uracil-DNA_glycosylase-like_sf"/>
</dbReference>
<sequence length="207" mass="23099">MEKQHTAPRAEERPAGGVAETHPLQPFLPAGARLLMLGSFPPKRERWSMEFFYPNFQNDMWRIVGTVFFGDLDRFVVPGSRRFDRERIVAFCRERGIALYDTAAEVIRTRDNASDKFLEVVRPVDPAELLGRLPACRAVAVTGQRAADTFAGAVGCVQPPVGGCVEVTLAGRTVQFWRMPSSSRAYPKPLEEKAAVYRRLFEAAGVL</sequence>
<accession>A0A9D2IKM9</accession>
<dbReference type="CDD" id="cd10032">
    <property type="entry name" value="UDG-F6_HDG"/>
    <property type="match status" value="1"/>
</dbReference>
<organism evidence="2 3">
    <name type="scientific">Candidatus Tidjanibacter faecipullorum</name>
    <dbReference type="NCBI Taxonomy" id="2838766"/>
    <lineage>
        <taxon>Bacteria</taxon>
        <taxon>Pseudomonadati</taxon>
        <taxon>Bacteroidota</taxon>
        <taxon>Bacteroidia</taxon>
        <taxon>Bacteroidales</taxon>
        <taxon>Rikenellaceae</taxon>
        <taxon>Tidjanibacter</taxon>
    </lineage>
</organism>
<comment type="caution">
    <text evidence="2">The sequence shown here is derived from an EMBL/GenBank/DDBJ whole genome shotgun (WGS) entry which is preliminary data.</text>
</comment>
<dbReference type="Gene3D" id="3.40.470.10">
    <property type="entry name" value="Uracil-DNA glycosylase-like domain"/>
    <property type="match status" value="1"/>
</dbReference>
<dbReference type="EMBL" id="DXCC01000004">
    <property type="protein sequence ID" value="HIZ14608.1"/>
    <property type="molecule type" value="Genomic_DNA"/>
</dbReference>
<name>A0A9D2IKM9_9BACT</name>
<feature type="compositionally biased region" description="Basic and acidic residues" evidence="1">
    <location>
        <begin position="1"/>
        <end position="14"/>
    </location>
</feature>
<protein>
    <submittedName>
        <fullName evidence="2">Uracil-DNA glycosylase family protein</fullName>
    </submittedName>
</protein>
<dbReference type="AlphaFoldDB" id="A0A9D2IKM9"/>
<feature type="region of interest" description="Disordered" evidence="1">
    <location>
        <begin position="1"/>
        <end position="24"/>
    </location>
</feature>
<reference evidence="2" key="1">
    <citation type="journal article" date="2021" name="PeerJ">
        <title>Extensive microbial diversity within the chicken gut microbiome revealed by metagenomics and culture.</title>
        <authorList>
            <person name="Gilroy R."/>
            <person name="Ravi A."/>
            <person name="Getino M."/>
            <person name="Pursley I."/>
            <person name="Horton D.L."/>
            <person name="Alikhan N.F."/>
            <person name="Baker D."/>
            <person name="Gharbi K."/>
            <person name="Hall N."/>
            <person name="Watson M."/>
            <person name="Adriaenssens E.M."/>
            <person name="Foster-Nyarko E."/>
            <person name="Jarju S."/>
            <person name="Secka A."/>
            <person name="Antonio M."/>
            <person name="Oren A."/>
            <person name="Chaudhuri R.R."/>
            <person name="La Ragione R."/>
            <person name="Hildebrand F."/>
            <person name="Pallen M.J."/>
        </authorList>
    </citation>
    <scope>NUCLEOTIDE SEQUENCE</scope>
    <source>
        <strain evidence="2">ChiHjej11B10-19426</strain>
    </source>
</reference>
<evidence type="ECO:0000313" key="2">
    <source>
        <dbReference type="EMBL" id="HIZ14608.1"/>
    </source>
</evidence>
<proteinExistence type="predicted"/>
<evidence type="ECO:0000313" key="3">
    <source>
        <dbReference type="Proteomes" id="UP000824014"/>
    </source>
</evidence>
<evidence type="ECO:0000256" key="1">
    <source>
        <dbReference type="SAM" id="MobiDB-lite"/>
    </source>
</evidence>
<dbReference type="SUPFAM" id="SSF52141">
    <property type="entry name" value="Uracil-DNA glycosylase-like"/>
    <property type="match status" value="1"/>
</dbReference>
<gene>
    <name evidence="2" type="ORF">H9816_01650</name>
</gene>
<reference evidence="2" key="2">
    <citation type="submission" date="2021-04" db="EMBL/GenBank/DDBJ databases">
        <authorList>
            <person name="Gilroy R."/>
        </authorList>
    </citation>
    <scope>NUCLEOTIDE SEQUENCE</scope>
    <source>
        <strain evidence="2">ChiHjej11B10-19426</strain>
    </source>
</reference>
<dbReference type="Proteomes" id="UP000824014">
    <property type="component" value="Unassembled WGS sequence"/>
</dbReference>